<dbReference type="KEGG" id="foc:127752099"/>
<feature type="transmembrane region" description="Helical" evidence="6">
    <location>
        <begin position="31"/>
        <end position="49"/>
    </location>
</feature>
<protein>
    <submittedName>
        <fullName evidence="9">Synaptic vesicle glycoprotein 2C-like</fullName>
    </submittedName>
</protein>
<keyword evidence="4 6" id="KW-1133">Transmembrane helix</keyword>
<evidence type="ECO:0000256" key="6">
    <source>
        <dbReference type="SAM" id="Phobius"/>
    </source>
</evidence>
<dbReference type="InterPro" id="IPR011701">
    <property type="entry name" value="MFS"/>
</dbReference>
<dbReference type="SUPFAM" id="SSF103473">
    <property type="entry name" value="MFS general substrate transporter"/>
    <property type="match status" value="1"/>
</dbReference>
<evidence type="ECO:0000313" key="9">
    <source>
        <dbReference type="RefSeq" id="XP_052132640.1"/>
    </source>
</evidence>
<feature type="transmembrane region" description="Helical" evidence="6">
    <location>
        <begin position="118"/>
        <end position="139"/>
    </location>
</feature>
<feature type="transmembrane region" description="Helical" evidence="6">
    <location>
        <begin position="90"/>
        <end position="112"/>
    </location>
</feature>
<dbReference type="Proteomes" id="UP000504606">
    <property type="component" value="Unplaced"/>
</dbReference>
<evidence type="ECO:0000259" key="7">
    <source>
        <dbReference type="PROSITE" id="PS50850"/>
    </source>
</evidence>
<feature type="transmembrane region" description="Helical" evidence="6">
    <location>
        <begin position="55"/>
        <end position="78"/>
    </location>
</feature>
<keyword evidence="2" id="KW-0813">Transport</keyword>
<dbReference type="RefSeq" id="XP_052132640.1">
    <property type="nucleotide sequence ID" value="XM_052276680.1"/>
</dbReference>
<dbReference type="PANTHER" id="PTHR23511:SF35">
    <property type="entry name" value="MAJOR FACILITATOR SUPERFAMILY (MFS) PROFILE DOMAIN-CONTAINING PROTEIN"/>
    <property type="match status" value="1"/>
</dbReference>
<evidence type="ECO:0000256" key="2">
    <source>
        <dbReference type="ARBA" id="ARBA00022448"/>
    </source>
</evidence>
<dbReference type="OrthoDB" id="433512at2759"/>
<gene>
    <name evidence="9" type="primary">LOC127752099</name>
</gene>
<dbReference type="Pfam" id="PF07690">
    <property type="entry name" value="MFS_1"/>
    <property type="match status" value="1"/>
</dbReference>
<dbReference type="GO" id="GO:0016020">
    <property type="term" value="C:membrane"/>
    <property type="evidence" value="ECO:0007669"/>
    <property type="project" value="UniProtKB-SubCell"/>
</dbReference>
<evidence type="ECO:0000256" key="5">
    <source>
        <dbReference type="ARBA" id="ARBA00023136"/>
    </source>
</evidence>
<keyword evidence="5 6" id="KW-0472">Membrane</keyword>
<keyword evidence="3 6" id="KW-0812">Transmembrane</keyword>
<proteinExistence type="predicted"/>
<dbReference type="PANTHER" id="PTHR23511">
    <property type="entry name" value="SYNAPTIC VESICLE GLYCOPROTEIN 2"/>
    <property type="match status" value="1"/>
</dbReference>
<dbReference type="InterPro" id="IPR036259">
    <property type="entry name" value="MFS_trans_sf"/>
</dbReference>
<evidence type="ECO:0000256" key="4">
    <source>
        <dbReference type="ARBA" id="ARBA00022989"/>
    </source>
</evidence>
<reference evidence="9" key="1">
    <citation type="journal article" date="2018" name="Proc. Natl. Acad. Sci. U.S.A.">
        <title>Phylogenomics and the evolution of hemipteroid insects.</title>
        <authorList>
            <person name="Johnson K.P."/>
            <person name="Dietrich C.H."/>
            <person name="Friedrich F."/>
            <person name="Beutel R.G."/>
            <person name="Wipfler B."/>
            <person name="Peters R.S."/>
            <person name="Allen J.M."/>
            <person name="Petersen M."/>
            <person name="Donath A."/>
            <person name="Walden K.K."/>
            <person name="Kozlov A.M."/>
            <person name="Podsiadlowski L."/>
            <person name="Mayer C."/>
            <person name="Meusemann K."/>
            <person name="Vasilikopoulos A."/>
            <person name="Waterhouse R.M."/>
            <person name="Cameron S.L."/>
            <person name="Weirauch C."/>
            <person name="Swanson D.R."/>
            <person name="Percy D.M."/>
            <person name="Hardy N.B."/>
            <person name="Terry I."/>
            <person name="Liu S."/>
            <person name="Zhou X."/>
            <person name="Misof B."/>
            <person name="Robertson H.M."/>
            <person name="Yoshizawa K."/>
        </authorList>
    </citation>
    <scope>NUCLEOTIDE SEQUENCE</scope>
    <source>
        <tissue evidence="9">Whole organism</tissue>
    </source>
</reference>
<dbReference type="GeneID" id="127752099"/>
<dbReference type="AlphaFoldDB" id="A0A9C6XBN2"/>
<dbReference type="PROSITE" id="PS50850">
    <property type="entry name" value="MFS"/>
    <property type="match status" value="1"/>
</dbReference>
<dbReference type="GO" id="GO:0022857">
    <property type="term" value="F:transmembrane transporter activity"/>
    <property type="evidence" value="ECO:0007669"/>
    <property type="project" value="InterPro"/>
</dbReference>
<comment type="subcellular location">
    <subcellularLocation>
        <location evidence="1">Membrane</location>
        <topology evidence="1">Multi-pass membrane protein</topology>
    </subcellularLocation>
</comment>
<evidence type="ECO:0000256" key="3">
    <source>
        <dbReference type="ARBA" id="ARBA00022692"/>
    </source>
</evidence>
<keyword evidence="8" id="KW-1185">Reference proteome</keyword>
<evidence type="ECO:0000256" key="1">
    <source>
        <dbReference type="ARBA" id="ARBA00004141"/>
    </source>
</evidence>
<organism evidence="8 9">
    <name type="scientific">Frankliniella occidentalis</name>
    <name type="common">Western flower thrips</name>
    <name type="synonym">Euthrips occidentalis</name>
    <dbReference type="NCBI Taxonomy" id="133901"/>
    <lineage>
        <taxon>Eukaryota</taxon>
        <taxon>Metazoa</taxon>
        <taxon>Ecdysozoa</taxon>
        <taxon>Arthropoda</taxon>
        <taxon>Hexapoda</taxon>
        <taxon>Insecta</taxon>
        <taxon>Pterygota</taxon>
        <taxon>Neoptera</taxon>
        <taxon>Paraneoptera</taxon>
        <taxon>Thysanoptera</taxon>
        <taxon>Terebrantia</taxon>
        <taxon>Thripoidea</taxon>
        <taxon>Thripidae</taxon>
        <taxon>Frankliniella</taxon>
    </lineage>
</organism>
<evidence type="ECO:0000313" key="8">
    <source>
        <dbReference type="Proteomes" id="UP000504606"/>
    </source>
</evidence>
<sequence length="145" mass="14838">MFRNNLIIGAVSLAMPLLCGLIVNKVGKRNLLVVCLVVSGTFGVGLSFADSSALVLGLSSVSVAINSMGIGHISSIVVELFPTHLRAMAVSLHLMAGRTGSIAGNLIFGLLLSTNCAFAFYAIGGALLTCAVLSCLLPARGKYAA</sequence>
<dbReference type="InterPro" id="IPR020846">
    <property type="entry name" value="MFS_dom"/>
</dbReference>
<dbReference type="Gene3D" id="1.20.1250.20">
    <property type="entry name" value="MFS general substrate transporter like domains"/>
    <property type="match status" value="1"/>
</dbReference>
<accession>A0A9C6XBN2</accession>
<reference evidence="9" key="2">
    <citation type="submission" date="2025-08" db="UniProtKB">
        <authorList>
            <consortium name="RefSeq"/>
        </authorList>
    </citation>
    <scope>IDENTIFICATION</scope>
    <source>
        <tissue evidence="9">Whole organism</tissue>
    </source>
</reference>
<feature type="domain" description="Major facilitator superfamily (MFS) profile" evidence="7">
    <location>
        <begin position="1"/>
        <end position="142"/>
    </location>
</feature>
<feature type="transmembrane region" description="Helical" evidence="6">
    <location>
        <begin position="6"/>
        <end position="24"/>
    </location>
</feature>
<name>A0A9C6XBN2_FRAOC</name>